<dbReference type="EMBL" id="CAUYUE010000002">
    <property type="protein sequence ID" value="CAK0741797.1"/>
    <property type="molecule type" value="Genomic_DNA"/>
</dbReference>
<dbReference type="SMART" id="SM00240">
    <property type="entry name" value="FHA"/>
    <property type="match status" value="1"/>
</dbReference>
<feature type="region of interest" description="Disordered" evidence="1">
    <location>
        <begin position="1"/>
        <end position="174"/>
    </location>
</feature>
<dbReference type="InterPro" id="IPR050923">
    <property type="entry name" value="Cell_Proc_Reg/RNA_Proc"/>
</dbReference>
<keyword evidence="4" id="KW-1185">Reference proteome</keyword>
<feature type="compositionally biased region" description="Basic and acidic residues" evidence="1">
    <location>
        <begin position="51"/>
        <end position="110"/>
    </location>
</feature>
<dbReference type="PROSITE" id="PS50006">
    <property type="entry name" value="FHA_DOMAIN"/>
    <property type="match status" value="1"/>
</dbReference>
<evidence type="ECO:0000256" key="1">
    <source>
        <dbReference type="SAM" id="MobiDB-lite"/>
    </source>
</evidence>
<feature type="compositionally biased region" description="Basic residues" evidence="1">
    <location>
        <begin position="111"/>
        <end position="121"/>
    </location>
</feature>
<dbReference type="Gene3D" id="2.60.200.20">
    <property type="match status" value="1"/>
</dbReference>
<protein>
    <recommendedName>
        <fullName evidence="2">FHA domain-containing protein</fullName>
    </recommendedName>
</protein>
<dbReference type="SUPFAM" id="SSF49879">
    <property type="entry name" value="SMAD/FHA domain"/>
    <property type="match status" value="1"/>
</dbReference>
<dbReference type="Pfam" id="PF00498">
    <property type="entry name" value="FHA"/>
    <property type="match status" value="1"/>
</dbReference>
<feature type="compositionally biased region" description="Low complexity" evidence="1">
    <location>
        <begin position="1"/>
        <end position="20"/>
    </location>
</feature>
<dbReference type="PANTHER" id="PTHR23308">
    <property type="entry name" value="NUCLEAR INHIBITOR OF PROTEIN PHOSPHATASE-1"/>
    <property type="match status" value="1"/>
</dbReference>
<comment type="caution">
    <text evidence="3">The sequence shown here is derived from an EMBL/GenBank/DDBJ whole genome shotgun (WGS) entry which is preliminary data.</text>
</comment>
<dbReference type="Proteomes" id="UP001314263">
    <property type="component" value="Unassembled WGS sequence"/>
</dbReference>
<evidence type="ECO:0000259" key="2">
    <source>
        <dbReference type="PROSITE" id="PS50006"/>
    </source>
</evidence>
<reference evidence="3 4" key="1">
    <citation type="submission" date="2023-10" db="EMBL/GenBank/DDBJ databases">
        <authorList>
            <person name="Maclean D."/>
            <person name="Macfadyen A."/>
        </authorList>
    </citation>
    <scope>NUCLEOTIDE SEQUENCE [LARGE SCALE GENOMIC DNA]</scope>
</reference>
<proteinExistence type="predicted"/>
<gene>
    <name evidence="3" type="ORF">CVIRNUC_001351</name>
</gene>
<feature type="compositionally biased region" description="Basic and acidic residues" evidence="1">
    <location>
        <begin position="122"/>
        <end position="160"/>
    </location>
</feature>
<dbReference type="InterPro" id="IPR008984">
    <property type="entry name" value="SMAD_FHA_dom_sf"/>
</dbReference>
<dbReference type="AlphaFoldDB" id="A0AAV1HVV5"/>
<name>A0AAV1HVV5_9CHLO</name>
<sequence length="281" mass="31471">MVTASKAQQDAAQAAAAAKALTANGHAEPAQTDSAKTMPETGTLAEAQDDGGDKDRGVNRHRDRDRDRRRDEGRHRDSERDRHRDHKRDRDRDTGRDRHKDRSRSRDRGRGQYRARSRGREHRRDDRDRERPQPDRREDRDGAERHAGHKQERTPYKDGSARAQAEEAAAEEPQPGVILEVRKDGKAVGGIELGLQSIAERATFGRAPTCDVLLEHLSASRQHAVLSTDTAGNLYLTDLGSAHGTNLNGVWVRANEARLLDKAAVFKFGASTREYKVRPSM</sequence>
<organism evidence="3 4">
    <name type="scientific">Coccomyxa viridis</name>
    <dbReference type="NCBI Taxonomy" id="1274662"/>
    <lineage>
        <taxon>Eukaryota</taxon>
        <taxon>Viridiplantae</taxon>
        <taxon>Chlorophyta</taxon>
        <taxon>core chlorophytes</taxon>
        <taxon>Trebouxiophyceae</taxon>
        <taxon>Trebouxiophyceae incertae sedis</taxon>
        <taxon>Coccomyxaceae</taxon>
        <taxon>Coccomyxa</taxon>
    </lineage>
</organism>
<evidence type="ECO:0000313" key="4">
    <source>
        <dbReference type="Proteomes" id="UP001314263"/>
    </source>
</evidence>
<dbReference type="InterPro" id="IPR000253">
    <property type="entry name" value="FHA_dom"/>
</dbReference>
<evidence type="ECO:0000313" key="3">
    <source>
        <dbReference type="EMBL" id="CAK0741797.1"/>
    </source>
</evidence>
<accession>A0AAV1HVV5</accession>
<feature type="domain" description="FHA" evidence="2">
    <location>
        <begin position="202"/>
        <end position="252"/>
    </location>
</feature>